<gene>
    <name evidence="2" type="ORF">NPIL_524971</name>
</gene>
<keyword evidence="3" id="KW-1185">Reference proteome</keyword>
<name>A0A8X6TM96_NEPPI</name>
<accession>A0A8X6TM96</accession>
<evidence type="ECO:0000313" key="3">
    <source>
        <dbReference type="Proteomes" id="UP000887013"/>
    </source>
</evidence>
<evidence type="ECO:0000256" key="1">
    <source>
        <dbReference type="SAM" id="MobiDB-lite"/>
    </source>
</evidence>
<dbReference type="Proteomes" id="UP000887013">
    <property type="component" value="Unassembled WGS sequence"/>
</dbReference>
<reference evidence="2" key="1">
    <citation type="submission" date="2020-08" db="EMBL/GenBank/DDBJ databases">
        <title>Multicomponent nature underlies the extraordinary mechanical properties of spider dragline silk.</title>
        <authorList>
            <person name="Kono N."/>
            <person name="Nakamura H."/>
            <person name="Mori M."/>
            <person name="Yoshida Y."/>
            <person name="Ohtoshi R."/>
            <person name="Malay A.D."/>
            <person name="Moran D.A.P."/>
            <person name="Tomita M."/>
            <person name="Numata K."/>
            <person name="Arakawa K."/>
        </authorList>
    </citation>
    <scope>NUCLEOTIDE SEQUENCE</scope>
</reference>
<evidence type="ECO:0008006" key="4">
    <source>
        <dbReference type="Google" id="ProtNLM"/>
    </source>
</evidence>
<evidence type="ECO:0000313" key="2">
    <source>
        <dbReference type="EMBL" id="GFT25679.1"/>
    </source>
</evidence>
<dbReference type="OrthoDB" id="422540at2759"/>
<dbReference type="EMBL" id="BMAW01060325">
    <property type="protein sequence ID" value="GFT25679.1"/>
    <property type="molecule type" value="Genomic_DNA"/>
</dbReference>
<protein>
    <recommendedName>
        <fullName evidence="4">Reverse transcriptase domain-containing protein</fullName>
    </recommendedName>
</protein>
<comment type="caution">
    <text evidence="2">The sequence shown here is derived from an EMBL/GenBank/DDBJ whole genome shotgun (WGS) entry which is preliminary data.</text>
</comment>
<feature type="region of interest" description="Disordered" evidence="1">
    <location>
        <begin position="1"/>
        <end position="33"/>
    </location>
</feature>
<sequence>MAQDSGRRSDSPQGNPVFLRTGSIKRGLKPPYKGPCEIVNSSEKVFRILRNGKEVSVSVHSLKPTYIPKELVDIPADMS</sequence>
<dbReference type="AlphaFoldDB" id="A0A8X6TM96"/>
<organism evidence="2 3">
    <name type="scientific">Nephila pilipes</name>
    <name type="common">Giant wood spider</name>
    <name type="synonym">Nephila maculata</name>
    <dbReference type="NCBI Taxonomy" id="299642"/>
    <lineage>
        <taxon>Eukaryota</taxon>
        <taxon>Metazoa</taxon>
        <taxon>Ecdysozoa</taxon>
        <taxon>Arthropoda</taxon>
        <taxon>Chelicerata</taxon>
        <taxon>Arachnida</taxon>
        <taxon>Araneae</taxon>
        <taxon>Araneomorphae</taxon>
        <taxon>Entelegynae</taxon>
        <taxon>Araneoidea</taxon>
        <taxon>Nephilidae</taxon>
        <taxon>Nephila</taxon>
    </lineage>
</organism>
<feature type="compositionally biased region" description="Basic and acidic residues" evidence="1">
    <location>
        <begin position="1"/>
        <end position="10"/>
    </location>
</feature>
<proteinExistence type="predicted"/>